<dbReference type="EMBL" id="JAUIRO010000006">
    <property type="protein sequence ID" value="KAK0709415.1"/>
    <property type="molecule type" value="Genomic_DNA"/>
</dbReference>
<keyword evidence="2" id="KW-1185">Reference proteome</keyword>
<reference evidence="1" key="1">
    <citation type="submission" date="2023-06" db="EMBL/GenBank/DDBJ databases">
        <title>Genome-scale phylogeny and comparative genomics of the fungal order Sordariales.</title>
        <authorList>
            <consortium name="Lawrence Berkeley National Laboratory"/>
            <person name="Hensen N."/>
            <person name="Bonometti L."/>
            <person name="Westerberg I."/>
            <person name="Brannstrom I.O."/>
            <person name="Guillou S."/>
            <person name="Cros-Aarteil S."/>
            <person name="Calhoun S."/>
            <person name="Haridas S."/>
            <person name="Kuo A."/>
            <person name="Mondo S."/>
            <person name="Pangilinan J."/>
            <person name="Riley R."/>
            <person name="LaButti K."/>
            <person name="Andreopoulos B."/>
            <person name="Lipzen A."/>
            <person name="Chen C."/>
            <person name="Yanf M."/>
            <person name="Daum C."/>
            <person name="Ng V."/>
            <person name="Clum A."/>
            <person name="Steindorff A."/>
            <person name="Ohm R."/>
            <person name="Martin F."/>
            <person name="Silar P."/>
            <person name="Natvig D."/>
            <person name="Lalanne C."/>
            <person name="Gautier V."/>
            <person name="Ament-velasquez S.L."/>
            <person name="Kruys A."/>
            <person name="Hutchinson M.I."/>
            <person name="Powell A.J."/>
            <person name="Barry K."/>
            <person name="Miller A.N."/>
            <person name="Grigoriev I.V."/>
            <person name="Debuchy R."/>
            <person name="Gladieux P."/>
            <person name="Thoren M.H."/>
            <person name="Johannesson H."/>
        </authorList>
    </citation>
    <scope>NUCLEOTIDE SEQUENCE</scope>
    <source>
        <strain evidence="1">SMH2392-1A</strain>
    </source>
</reference>
<accession>A0AA40DN90</accession>
<dbReference type="AlphaFoldDB" id="A0AA40DN90"/>
<proteinExistence type="predicted"/>
<protein>
    <recommendedName>
        <fullName evidence="3">EthD domain-containing protein</fullName>
    </recommendedName>
</protein>
<evidence type="ECO:0008006" key="3">
    <source>
        <dbReference type="Google" id="ProtNLM"/>
    </source>
</evidence>
<dbReference type="Proteomes" id="UP001172101">
    <property type="component" value="Unassembled WGS sequence"/>
</dbReference>
<gene>
    <name evidence="1" type="ORF">B0T26DRAFT_754627</name>
</gene>
<evidence type="ECO:0000313" key="1">
    <source>
        <dbReference type="EMBL" id="KAK0709415.1"/>
    </source>
</evidence>
<comment type="caution">
    <text evidence="1">The sequence shown here is derived from an EMBL/GenBank/DDBJ whole genome shotgun (WGS) entry which is preliminary data.</text>
</comment>
<name>A0AA40DN90_9PEZI</name>
<dbReference type="GeneID" id="85329114"/>
<sequence>MASASAPLFKFTVFIYKKDCVPYDKFVKWATEDYPRKPVPCLPNGPAQVDRLDYDIAMTYYVDSLDKVKAMTTSLEWAELKTGYAANGNVDIGHFVVVHEKILFKDNA</sequence>
<organism evidence="1 2">
    <name type="scientific">Lasiosphaeria miniovina</name>
    <dbReference type="NCBI Taxonomy" id="1954250"/>
    <lineage>
        <taxon>Eukaryota</taxon>
        <taxon>Fungi</taxon>
        <taxon>Dikarya</taxon>
        <taxon>Ascomycota</taxon>
        <taxon>Pezizomycotina</taxon>
        <taxon>Sordariomycetes</taxon>
        <taxon>Sordariomycetidae</taxon>
        <taxon>Sordariales</taxon>
        <taxon>Lasiosphaeriaceae</taxon>
        <taxon>Lasiosphaeria</taxon>
    </lineage>
</organism>
<evidence type="ECO:0000313" key="2">
    <source>
        <dbReference type="Proteomes" id="UP001172101"/>
    </source>
</evidence>
<dbReference type="RefSeq" id="XP_060292719.1">
    <property type="nucleotide sequence ID" value="XM_060445844.1"/>
</dbReference>